<accession>A0A2T3AUN5</accession>
<evidence type="ECO:0000313" key="2">
    <source>
        <dbReference type="Proteomes" id="UP000241818"/>
    </source>
</evidence>
<reference evidence="1 2" key="1">
    <citation type="journal article" date="2018" name="New Phytol.">
        <title>Comparative genomics and transcriptomics depict ericoid mycorrhizal fungi as versatile saprotrophs and plant mutualists.</title>
        <authorList>
            <person name="Martino E."/>
            <person name="Morin E."/>
            <person name="Grelet G.A."/>
            <person name="Kuo A."/>
            <person name="Kohler A."/>
            <person name="Daghino S."/>
            <person name="Barry K.W."/>
            <person name="Cichocki N."/>
            <person name="Clum A."/>
            <person name="Dockter R.B."/>
            <person name="Hainaut M."/>
            <person name="Kuo R.C."/>
            <person name="LaButti K."/>
            <person name="Lindahl B.D."/>
            <person name="Lindquist E.A."/>
            <person name="Lipzen A."/>
            <person name="Khouja H.R."/>
            <person name="Magnuson J."/>
            <person name="Murat C."/>
            <person name="Ohm R.A."/>
            <person name="Singer S.W."/>
            <person name="Spatafora J.W."/>
            <person name="Wang M."/>
            <person name="Veneault-Fourrey C."/>
            <person name="Henrissat B."/>
            <person name="Grigoriev I.V."/>
            <person name="Martin F.M."/>
            <person name="Perotto S."/>
        </authorList>
    </citation>
    <scope>NUCLEOTIDE SEQUENCE [LARGE SCALE GENOMIC DNA]</scope>
    <source>
        <strain evidence="1 2">ATCC 22711</strain>
    </source>
</reference>
<dbReference type="Proteomes" id="UP000241818">
    <property type="component" value="Unassembled WGS sequence"/>
</dbReference>
<dbReference type="RefSeq" id="XP_024718369.1">
    <property type="nucleotide sequence ID" value="XM_024866945.1"/>
</dbReference>
<sequence>MAQSRLEELPIKVQQTITSMLPDLESIRSIALASPSWYRAFANSELLITSQILEDEVDFDVLPEATAALDSSRISPWTQQQIQEFVSQHLHSRRIPPQKWTLPDALLLSNLHDHVYCFTMDFVSKALGKSPCPTDLEPDQPELSQNEMARIIRAFYRFEIYCNIFRNPHRTLFSVEQQRSIFFSNFSLWENEQLACIHDYLVRVVSPAFNDIAEHDVAWGKFSVEYGDKIDSRFIQHLLSLGLEDLHQIALAEDYEERRELIYYRYPPRNAQFLYTGLKMANEPDDGAFLSDYTQDEELAHIKDPFAQDSDTGPSDAWRWAHKGETCSNFVNSDSRQLLREWGYVMWDHARLDNWGIFEMPWEAPDTSARADAEREHVAKMQASFDRRSEIFKARGRGWWSFENEGGVIWPRETRDTRRWPPIWRPRQVNSLNEARTFLTSLASGSEDPAFHRRHQQRSRFWGFSLRN</sequence>
<evidence type="ECO:0000313" key="1">
    <source>
        <dbReference type="EMBL" id="PSS12371.1"/>
    </source>
</evidence>
<gene>
    <name evidence="1" type="ORF">M430DRAFT_36519</name>
</gene>
<dbReference type="EMBL" id="KZ679015">
    <property type="protein sequence ID" value="PSS12371.1"/>
    <property type="molecule type" value="Genomic_DNA"/>
</dbReference>
<dbReference type="InParanoid" id="A0A2T3AUN5"/>
<dbReference type="GeneID" id="36575026"/>
<organism evidence="1 2">
    <name type="scientific">Amorphotheca resinae ATCC 22711</name>
    <dbReference type="NCBI Taxonomy" id="857342"/>
    <lineage>
        <taxon>Eukaryota</taxon>
        <taxon>Fungi</taxon>
        <taxon>Dikarya</taxon>
        <taxon>Ascomycota</taxon>
        <taxon>Pezizomycotina</taxon>
        <taxon>Leotiomycetes</taxon>
        <taxon>Helotiales</taxon>
        <taxon>Amorphothecaceae</taxon>
        <taxon>Amorphotheca</taxon>
    </lineage>
</organism>
<protein>
    <recommendedName>
        <fullName evidence="3">F-box domain-containing protein</fullName>
    </recommendedName>
</protein>
<name>A0A2T3AUN5_AMORE</name>
<dbReference type="AlphaFoldDB" id="A0A2T3AUN5"/>
<keyword evidence="2" id="KW-1185">Reference proteome</keyword>
<evidence type="ECO:0008006" key="3">
    <source>
        <dbReference type="Google" id="ProtNLM"/>
    </source>
</evidence>
<proteinExistence type="predicted"/>
<dbReference type="OrthoDB" id="5427059at2759"/>